<evidence type="ECO:0008006" key="4">
    <source>
        <dbReference type="Google" id="ProtNLM"/>
    </source>
</evidence>
<dbReference type="Gene3D" id="2.60.120.590">
    <property type="entry name" value="Alpha-ketoglutarate-dependent dioxygenase AlkB-like"/>
    <property type="match status" value="1"/>
</dbReference>
<name>A0ABP0PAN0_9DINO</name>
<protein>
    <recommendedName>
        <fullName evidence="4">Fe2OG dioxygenase domain-containing protein</fullName>
    </recommendedName>
</protein>
<dbReference type="InterPro" id="IPR037151">
    <property type="entry name" value="AlkB-like_sf"/>
</dbReference>
<dbReference type="Proteomes" id="UP001642464">
    <property type="component" value="Unassembled WGS sequence"/>
</dbReference>
<evidence type="ECO:0000313" key="2">
    <source>
        <dbReference type="EMBL" id="CAK9073091.1"/>
    </source>
</evidence>
<dbReference type="SUPFAM" id="SSF51197">
    <property type="entry name" value="Clavaminate synthase-like"/>
    <property type="match status" value="1"/>
</dbReference>
<sequence length="587" mass="65117">MVILLPGESQTLTAPISQARGTVPREVSKCTYRYVDRGEDRTADFPLDPNDDISGVISSASSGPLRDYQDKLKVIQLREKGLSKTEIAEKVGRSEHWVKRWWREHPATLERPVGSRDVVLKKASVNAFRDLDIRRGFIKESSTFDSLVKKVSWKQAKVVVRDSNTGELTLRYNEKGQSVSSGRQVADYTGGLDFLDEILQKVFSQMNIRDPQARIFMNFYADGKDKIAAHRHDFWTCLLSFGSPRILTVDRRPVLLRDGDLIVFGTQTHGVPTMPDITDGRVSLVIFFYPDADNLERQWQTINEDDEEEKSITDVRTLSTGMDKGFKASLLWGDSKEESTGKHCGCGTHSSEAALNHALDPSNTKRSLLSSPNSGLQFDGLPQGAPNTEGITVFSVATGGQHGYGDDQRLEEKDFFKLLSRHGITALWDFRIRETDWSEPSSFKRACAARSISYRTYPLGRREAGGMQGHLQSEEGQDVLRRFAEVSTQAAAAFAVAQSGSTAGSSRAEVAEQLSSGEIFAGNSSKTCRASYHRISSHHFRSSGRSCRSGIRSAAQPLGPQKSVRPIPTLCRTRGCALSFRSCEYPS</sequence>
<reference evidence="2 3" key="1">
    <citation type="submission" date="2024-02" db="EMBL/GenBank/DDBJ databases">
        <authorList>
            <person name="Chen Y."/>
            <person name="Shah S."/>
            <person name="Dougan E. K."/>
            <person name="Thang M."/>
            <person name="Chan C."/>
        </authorList>
    </citation>
    <scope>NUCLEOTIDE SEQUENCE [LARGE SCALE GENOMIC DNA]</scope>
</reference>
<keyword evidence="3" id="KW-1185">Reference proteome</keyword>
<accession>A0ABP0PAN0</accession>
<evidence type="ECO:0000313" key="3">
    <source>
        <dbReference type="Proteomes" id="UP001642464"/>
    </source>
</evidence>
<proteinExistence type="predicted"/>
<evidence type="ECO:0000256" key="1">
    <source>
        <dbReference type="SAM" id="MobiDB-lite"/>
    </source>
</evidence>
<dbReference type="Pfam" id="PF13384">
    <property type="entry name" value="HTH_23"/>
    <property type="match status" value="1"/>
</dbReference>
<feature type="region of interest" description="Disordered" evidence="1">
    <location>
        <begin position="540"/>
        <end position="560"/>
    </location>
</feature>
<feature type="compositionally biased region" description="Low complexity" evidence="1">
    <location>
        <begin position="543"/>
        <end position="553"/>
    </location>
</feature>
<comment type="caution">
    <text evidence="2">The sequence shown here is derived from an EMBL/GenBank/DDBJ whole genome shotgun (WGS) entry which is preliminary data.</text>
</comment>
<organism evidence="2 3">
    <name type="scientific">Durusdinium trenchii</name>
    <dbReference type="NCBI Taxonomy" id="1381693"/>
    <lineage>
        <taxon>Eukaryota</taxon>
        <taxon>Sar</taxon>
        <taxon>Alveolata</taxon>
        <taxon>Dinophyceae</taxon>
        <taxon>Suessiales</taxon>
        <taxon>Symbiodiniaceae</taxon>
        <taxon>Durusdinium</taxon>
    </lineage>
</organism>
<dbReference type="EMBL" id="CAXAMM010034592">
    <property type="protein sequence ID" value="CAK9073091.1"/>
    <property type="molecule type" value="Genomic_DNA"/>
</dbReference>
<gene>
    <name evidence="2" type="ORF">SCF082_LOCUS35859</name>
</gene>